<evidence type="ECO:0000313" key="1">
    <source>
        <dbReference type="EMBL" id="PRX60253.1"/>
    </source>
</evidence>
<gene>
    <name evidence="1" type="ORF">B0I32_11720</name>
</gene>
<dbReference type="Proteomes" id="UP000238312">
    <property type="component" value="Unassembled WGS sequence"/>
</dbReference>
<proteinExistence type="predicted"/>
<evidence type="ECO:0000313" key="2">
    <source>
        <dbReference type="Proteomes" id="UP000238312"/>
    </source>
</evidence>
<dbReference type="EMBL" id="PVNG01000017">
    <property type="protein sequence ID" value="PRX60253.1"/>
    <property type="molecule type" value="Genomic_DNA"/>
</dbReference>
<sequence length="82" mass="8555">MNRRSLLQTAAAVTQGGPITGVAGAVPHLVSRLVYISAFCCTALPTVYDYYVTAEGRSSLVLTLPKIGDPAQGLTPMPDHGP</sequence>
<reference evidence="1 2" key="1">
    <citation type="submission" date="2018-03" db="EMBL/GenBank/DDBJ databases">
        <title>Genomic Encyclopedia of Type Strains, Phase III (KMG-III): the genomes of soil and plant-associated and newly described type strains.</title>
        <authorList>
            <person name="Whitman W."/>
        </authorList>
    </citation>
    <scope>NUCLEOTIDE SEQUENCE [LARGE SCALE GENOMIC DNA]</scope>
    <source>
        <strain evidence="1 2">CGMCC 4.7104</strain>
    </source>
</reference>
<accession>A0A2T0MQ44</accession>
<dbReference type="AlphaFoldDB" id="A0A2T0MQ44"/>
<keyword evidence="2" id="KW-1185">Reference proteome</keyword>
<comment type="caution">
    <text evidence="1">The sequence shown here is derived from an EMBL/GenBank/DDBJ whole genome shotgun (WGS) entry which is preliminary data.</text>
</comment>
<name>A0A2T0MQ44_9ACTN</name>
<protein>
    <submittedName>
        <fullName evidence="1">Uncharacterized protein</fullName>
    </submittedName>
</protein>
<organism evidence="1 2">
    <name type="scientific">Nonomuraea fuscirosea</name>
    <dbReference type="NCBI Taxonomy" id="1291556"/>
    <lineage>
        <taxon>Bacteria</taxon>
        <taxon>Bacillati</taxon>
        <taxon>Actinomycetota</taxon>
        <taxon>Actinomycetes</taxon>
        <taxon>Streptosporangiales</taxon>
        <taxon>Streptosporangiaceae</taxon>
        <taxon>Nonomuraea</taxon>
    </lineage>
</organism>